<sequence>MRFGTPLFRVVLVGRNLVLTTHHAISDGGTYHRLFDNISRVYHGQSIPPYAEFKLFVKHCLEIEENTAKSFWGSRFNGQPTVFPKIDVEYIPDASKRLVSRIEFGPWGLGVPLGLMSSYVETAWAITAMSYTNSQSIAFGRVLSGRVSGLNGLESTLGPTIVTMPVQVNLKGKSTIAGIIRERAQERREALKSPALHYGLTRIRHVNEAARVASAFTALLNFRTPTDSGRDYSNSDMEIHGEYEPHLPYGLGISIVVNDTGLSVETLFDENVVCKAQTLRILRQFEHILHFLLKSPGGTQLEKLQLLNPHDRREIFEWNETIPNPPLQSLHNMFRGAVKIHPNAEAIQGPDGHLNYKELDTISDVVASDLQYRGIGAEDAIGLVFEKSIWAIVAQLAVLKAGAVCVPIDPDFPSARKETIIAISKIATILTSSAYLEALRSLASEVLVIDAQSVSQLSRSVNLHPSGEDDSFRAAFILFTSGSTGTPKGHVLEHGNLVSSLVAIGRDMGWGTDVRMLQFASYVWDMSIAEIFGTLTSGGCVCIPSEEARESFIAEFIESVGVNCAIFTPTVLRMITPEEAPSMKTIMSIGEPVDLGSVKLWSGHARFFNAWGPSETACVSAMAELTPTSRYAESIGRPLASALWLVDENNVDKLVPIGGVGEIVVESPGVSRGYLNDPNQTAASFIAPPRWAPPRKESTSTKSQRMYRTGDLARYNPDGSLEYIGRRDNQVKISGQRVELAEIEKALAACSAVRSAITSIQTIDNGHKSLVAVVSLEEPCLSRRTPLKEVSAEFQSEVEEGLNSIRKALYSRVPIYMVPNVWRVVEELPRTASLKIDRSAVRSWLAQWEPTHFEGSGTDALTPPTNEVEQLLHTVWCAVLTLQEDEIGRESSFIKLGGDSILAINIATKCRKRGLRVSVATLLRSESLANVAAASELLPGHSDSLGERPMMYGSNTSLHQMDEKDTQEIFAHLNEIGVHEADVEVLLPCSPLQEGILFSQLKSSGRQYWMRLTMKLTPTSSSNKIDDARLMVAWEAVCQAQPSLRTILVSCKTRLGTFQQAVLSKPQVSTSYTAVDQEKTDIDSILGALEVPPFAAMQPPHHLHLVRVSGDVLYAILHINHALFDERSMRLVGEQLSQAYDNPTSLPKARSLSQYFSWVVQRNEVTHDYWTTHLSGVTPCLVPLLDAVESKLMDVDQYLCDVPIDDARYLNLFCRHRGLTVANLLQTAWCIVLRQCTRTEGVVFGFLRSDLGPMEDAENMMGPLLAMAVCKFEAAPDSTLTQILRDLSSNLSHALEYGTCPLSDIHEAVGVGQLPLFNTIMTIYRLWPDNLSRSGSIQIEHLPLHGYTEYPLTLGVGYDDDNIVSKLLYDPSKIPRSFAKNIANLFASVITNILANPEQTLRSLESSITSPLCAFSAADIARTSLSDHEASLLQAWNRHIPAAVDTCVHEQTRIVAGQHIGAPAIYSWDYELNHGMLDDLSDRMAVLLQKEGVTVGVPIPYFFEKSAVSIVVMLGILKAGGALLPMDINHPSERIACILSESCAPKIVTSFNLLAKVNAKIDAPKLIVVDMNLIQNLAPGRPAPVDIKSSDTCYIIYTSGSTGKPKGTVITHSNFSTSLKYRRDLVKMTPETRTLQYLNFIFDVSMFDIFLTLVSGGCVCMPSQHEWFNDIAGAIRRTRANFVFLTPSLATLLNPSEVPTLRTLGLTGESFENHIIEQWKQIRVLNMYGPAEATVHSSGCEVSFGSGKQHLNIGRPDGCLYWVVDPNDHNKLMSIGCPGELLIQGPIVSPGYLGNPSLTSTVFIEPPSWISRFKIQDHSQNGISSSGIKPSQRCYKTGDIAIQTPDGSVIYQGRKDTQVKLNGLRIELGEIEYHIRRVLKAKWVVAVELIKPSGQDDNHCLAVFLAIAGPDQPEASKIACKVLPPVQKEASALRSALTVSLPTYMVPQFFVHLEKLPLTRSGKTDRSLLRKTGAMLSPRQLSLYDPSQETLNSTTKLPPSIRSDSDNDTESYPTCFEDELRRLWSETLALPCEAINKTDDFFNIGGSSIRAMRLAHAAHRSGILLSAADVFKSSTLSDMATVARRIPSSMASTRSDRSMGLTMKLIQSNPFLASSRAQVASSELIHLVRDNIESIAEATDAQADMVAVGELDGEAWHNEFTIEAPSGLNVSNLIKACESIVHHHRIFRTTFVQFGSALYQITVKKATLGEMITIDGPEKRPISCPVNWDTYFPKFHLSELSDDGKTCHKISLKIHHAHYDAISVDVVLQDLRRAYSGRALSTGPHFYEWLSHVESVNLSASEAYWKQVLEGSSMTNLVSTSVPATLHFCRDSIQFRVPLRNVTTTYGTPSSVVQAAWALVLSRATGQSDVIFCGPNANRSLSSFPDTDRVSGMCLNFLPVRACLQNRMTLGSLVKQMHDQAVAAIPHQHLGFRSIIRNCTDWPTSTRFSSMLIYQNHDSLRRIIPFQNQDCVLTPHGKFGRCADILVEATPSPPTWNATKGQDEAKELVVDILYSHENFTGEQVKWISHFFSRVLESIPQNLEQPIERYDEHASKPYVRSCSSAPPKSSAQIAPNPSRHGKYVIDQAWDEVGLSKKGQTVDDDCSVFSCGGDLVTALLLSRYYRRTGHDISMQYIIDNPTRNGQSGLIVGAEENGN</sequence>
<dbReference type="EMBL" id="JAGPXC010000012">
    <property type="protein sequence ID" value="KAH6645134.1"/>
    <property type="molecule type" value="Genomic_DNA"/>
</dbReference>
<dbReference type="GO" id="GO:0016874">
    <property type="term" value="F:ligase activity"/>
    <property type="evidence" value="ECO:0007669"/>
    <property type="project" value="UniProtKB-KW"/>
</dbReference>
<dbReference type="Gene3D" id="3.40.50.12780">
    <property type="entry name" value="N-terminal domain of ligase-like"/>
    <property type="match status" value="2"/>
</dbReference>
<dbReference type="Gene3D" id="3.30.559.10">
    <property type="entry name" value="Chloramphenicol acetyltransferase-like domain"/>
    <property type="match status" value="2"/>
</dbReference>
<dbReference type="Pfam" id="PF00501">
    <property type="entry name" value="AMP-binding"/>
    <property type="match status" value="2"/>
</dbReference>
<evidence type="ECO:0000256" key="4">
    <source>
        <dbReference type="SAM" id="MobiDB-lite"/>
    </source>
</evidence>
<evidence type="ECO:0000256" key="2">
    <source>
        <dbReference type="ARBA" id="ARBA00022553"/>
    </source>
</evidence>
<accession>A0A9P8RFZ4</accession>
<keyword evidence="3" id="KW-0436">Ligase</keyword>
<evidence type="ECO:0000313" key="6">
    <source>
        <dbReference type="EMBL" id="KAH6645134.1"/>
    </source>
</evidence>
<gene>
    <name evidence="6" type="ORF">BKA67DRAFT_614027</name>
</gene>
<evidence type="ECO:0000313" key="7">
    <source>
        <dbReference type="Proteomes" id="UP000758603"/>
    </source>
</evidence>
<protein>
    <recommendedName>
        <fullName evidence="5">Carrier domain-containing protein</fullName>
    </recommendedName>
</protein>
<dbReference type="CDD" id="cd05918">
    <property type="entry name" value="A_NRPS_SidN3_like"/>
    <property type="match status" value="2"/>
</dbReference>
<dbReference type="GO" id="GO:0031177">
    <property type="term" value="F:phosphopantetheine binding"/>
    <property type="evidence" value="ECO:0007669"/>
    <property type="project" value="TreeGrafter"/>
</dbReference>
<dbReference type="InterPro" id="IPR009081">
    <property type="entry name" value="PP-bd_ACP"/>
</dbReference>
<reference evidence="6" key="1">
    <citation type="journal article" date="2021" name="Nat. Commun.">
        <title>Genetic determinants of endophytism in the Arabidopsis root mycobiome.</title>
        <authorList>
            <person name="Mesny F."/>
            <person name="Miyauchi S."/>
            <person name="Thiergart T."/>
            <person name="Pickel B."/>
            <person name="Atanasova L."/>
            <person name="Karlsson M."/>
            <person name="Huettel B."/>
            <person name="Barry K.W."/>
            <person name="Haridas S."/>
            <person name="Chen C."/>
            <person name="Bauer D."/>
            <person name="Andreopoulos W."/>
            <person name="Pangilinan J."/>
            <person name="LaButti K."/>
            <person name="Riley R."/>
            <person name="Lipzen A."/>
            <person name="Clum A."/>
            <person name="Drula E."/>
            <person name="Henrissat B."/>
            <person name="Kohler A."/>
            <person name="Grigoriev I.V."/>
            <person name="Martin F.M."/>
            <person name="Hacquard S."/>
        </authorList>
    </citation>
    <scope>NUCLEOTIDE SEQUENCE</scope>
    <source>
        <strain evidence="6">MPI-SDFR-AT-0073</strain>
    </source>
</reference>
<feature type="compositionally biased region" description="Polar residues" evidence="4">
    <location>
        <begin position="2560"/>
        <end position="2574"/>
    </location>
</feature>
<dbReference type="NCBIfam" id="TIGR01733">
    <property type="entry name" value="AA-adenyl-dom"/>
    <property type="match status" value="1"/>
</dbReference>
<feature type="region of interest" description="Disordered" evidence="4">
    <location>
        <begin position="1987"/>
        <end position="2010"/>
    </location>
</feature>
<dbReference type="InterPro" id="IPR042099">
    <property type="entry name" value="ANL_N_sf"/>
</dbReference>
<feature type="region of interest" description="Disordered" evidence="4">
    <location>
        <begin position="2558"/>
        <end position="2577"/>
    </location>
</feature>
<dbReference type="RefSeq" id="XP_045951648.1">
    <property type="nucleotide sequence ID" value="XM_046105422.1"/>
</dbReference>
<keyword evidence="2" id="KW-0597">Phosphoprotein</keyword>
<dbReference type="OrthoDB" id="416786at2759"/>
<feature type="domain" description="Carrier" evidence="5">
    <location>
        <begin position="2011"/>
        <end position="2087"/>
    </location>
</feature>
<dbReference type="GO" id="GO:0005737">
    <property type="term" value="C:cytoplasm"/>
    <property type="evidence" value="ECO:0007669"/>
    <property type="project" value="TreeGrafter"/>
</dbReference>
<dbReference type="SUPFAM" id="SSF56801">
    <property type="entry name" value="Acetyl-CoA synthetase-like"/>
    <property type="match status" value="2"/>
</dbReference>
<name>A0A9P8RFZ4_9PEZI</name>
<dbReference type="InterPro" id="IPR001242">
    <property type="entry name" value="Condensation_dom"/>
</dbReference>
<dbReference type="PROSITE" id="PS00455">
    <property type="entry name" value="AMP_BINDING"/>
    <property type="match status" value="2"/>
</dbReference>
<dbReference type="Gene3D" id="1.10.1200.10">
    <property type="entry name" value="ACP-like"/>
    <property type="match status" value="2"/>
</dbReference>
<keyword evidence="1" id="KW-0596">Phosphopantetheine</keyword>
<dbReference type="Pfam" id="PF00668">
    <property type="entry name" value="Condensation"/>
    <property type="match status" value="3"/>
</dbReference>
<dbReference type="InterPro" id="IPR000873">
    <property type="entry name" value="AMP-dep_synth/lig_dom"/>
</dbReference>
<dbReference type="InterPro" id="IPR023213">
    <property type="entry name" value="CAT-like_dom_sf"/>
</dbReference>
<dbReference type="FunFam" id="3.30.300.30:FF:000015">
    <property type="entry name" value="Nonribosomal peptide synthase SidD"/>
    <property type="match status" value="2"/>
</dbReference>
<dbReference type="PROSITE" id="PS50075">
    <property type="entry name" value="CARRIER"/>
    <property type="match status" value="2"/>
</dbReference>
<evidence type="ECO:0000259" key="5">
    <source>
        <dbReference type="PROSITE" id="PS50075"/>
    </source>
</evidence>
<dbReference type="PANTHER" id="PTHR45527:SF16">
    <property type="entry name" value="NONRIBOSOMAL PEPTIDE SYNTHASE ATNA-RELATED"/>
    <property type="match status" value="1"/>
</dbReference>
<dbReference type="InterPro" id="IPR036736">
    <property type="entry name" value="ACP-like_sf"/>
</dbReference>
<organism evidence="6 7">
    <name type="scientific">Truncatella angustata</name>
    <dbReference type="NCBI Taxonomy" id="152316"/>
    <lineage>
        <taxon>Eukaryota</taxon>
        <taxon>Fungi</taxon>
        <taxon>Dikarya</taxon>
        <taxon>Ascomycota</taxon>
        <taxon>Pezizomycotina</taxon>
        <taxon>Sordariomycetes</taxon>
        <taxon>Xylariomycetidae</taxon>
        <taxon>Amphisphaeriales</taxon>
        <taxon>Sporocadaceae</taxon>
        <taxon>Truncatella</taxon>
    </lineage>
</organism>
<proteinExistence type="predicted"/>
<dbReference type="GeneID" id="70134313"/>
<comment type="caution">
    <text evidence="6">The sequence shown here is derived from an EMBL/GenBank/DDBJ whole genome shotgun (WGS) entry which is preliminary data.</text>
</comment>
<dbReference type="GO" id="GO:0043041">
    <property type="term" value="P:amino acid activation for nonribosomal peptide biosynthetic process"/>
    <property type="evidence" value="ECO:0007669"/>
    <property type="project" value="TreeGrafter"/>
</dbReference>
<feature type="domain" description="Carrier" evidence="5">
    <location>
        <begin position="863"/>
        <end position="942"/>
    </location>
</feature>
<dbReference type="InterPro" id="IPR010071">
    <property type="entry name" value="AA_adenyl_dom"/>
</dbReference>
<dbReference type="SUPFAM" id="SSF52777">
    <property type="entry name" value="CoA-dependent acyltransferases"/>
    <property type="match status" value="6"/>
</dbReference>
<dbReference type="GO" id="GO:0044550">
    <property type="term" value="P:secondary metabolite biosynthetic process"/>
    <property type="evidence" value="ECO:0007669"/>
    <property type="project" value="TreeGrafter"/>
</dbReference>
<evidence type="ECO:0000256" key="3">
    <source>
        <dbReference type="ARBA" id="ARBA00022598"/>
    </source>
</evidence>
<dbReference type="InterPro" id="IPR020845">
    <property type="entry name" value="AMP-binding_CS"/>
</dbReference>
<dbReference type="SUPFAM" id="SSF47336">
    <property type="entry name" value="ACP-like"/>
    <property type="match status" value="2"/>
</dbReference>
<keyword evidence="7" id="KW-1185">Reference proteome</keyword>
<dbReference type="Gene3D" id="3.30.300.30">
    <property type="match status" value="2"/>
</dbReference>
<dbReference type="Pfam" id="PF00550">
    <property type="entry name" value="PP-binding"/>
    <property type="match status" value="2"/>
</dbReference>
<evidence type="ECO:0000256" key="1">
    <source>
        <dbReference type="ARBA" id="ARBA00022450"/>
    </source>
</evidence>
<dbReference type="Gene3D" id="3.30.559.30">
    <property type="entry name" value="Nonribosomal peptide synthetase, condensation domain"/>
    <property type="match status" value="3"/>
</dbReference>
<feature type="compositionally biased region" description="Polar residues" evidence="4">
    <location>
        <begin position="1987"/>
        <end position="1997"/>
    </location>
</feature>
<dbReference type="InterPro" id="IPR045851">
    <property type="entry name" value="AMP-bd_C_sf"/>
</dbReference>
<dbReference type="PANTHER" id="PTHR45527">
    <property type="entry name" value="NONRIBOSOMAL PEPTIDE SYNTHETASE"/>
    <property type="match status" value="1"/>
</dbReference>
<dbReference type="Proteomes" id="UP000758603">
    <property type="component" value="Unassembled WGS sequence"/>
</dbReference>